<dbReference type="InterPro" id="IPR053465">
    <property type="entry name" value="Sortase_Class_E"/>
</dbReference>
<accession>A0ABS9VZ85</accession>
<reference evidence="4 5" key="1">
    <citation type="journal article" date="2021" name="Environ. Microbiol.">
        <title>Genetic insights into the dark matter of the mammalian gut microbiota through targeted genome reconstruction.</title>
        <authorList>
            <person name="Lugli G.A."/>
            <person name="Alessandri G."/>
            <person name="Milani C."/>
            <person name="Viappiani A."/>
            <person name="Fontana F."/>
            <person name="Tarracchini C."/>
            <person name="Mancabelli L."/>
            <person name="Argentini C."/>
            <person name="Ruiz L."/>
            <person name="Margolles A."/>
            <person name="van Sinderen D."/>
            <person name="Turroni F."/>
            <person name="Ventura M."/>
        </authorList>
    </citation>
    <scope>NUCLEOTIDE SEQUENCE [LARGE SCALE GENOMIC DNA]</scope>
    <source>
        <strain evidence="4 5">MA1</strain>
    </source>
</reference>
<evidence type="ECO:0000256" key="3">
    <source>
        <dbReference type="SAM" id="Phobius"/>
    </source>
</evidence>
<protein>
    <submittedName>
        <fullName evidence="4">Class E sortase</fullName>
    </submittedName>
</protein>
<feature type="compositionally biased region" description="Low complexity" evidence="2">
    <location>
        <begin position="59"/>
        <end position="69"/>
    </location>
</feature>
<feature type="transmembrane region" description="Helical" evidence="3">
    <location>
        <begin position="77"/>
        <end position="102"/>
    </location>
</feature>
<evidence type="ECO:0000256" key="2">
    <source>
        <dbReference type="SAM" id="MobiDB-lite"/>
    </source>
</evidence>
<keyword evidence="3" id="KW-0812">Transmembrane</keyword>
<proteinExistence type="predicted"/>
<dbReference type="Pfam" id="PF04203">
    <property type="entry name" value="Sortase"/>
    <property type="match status" value="1"/>
</dbReference>
<comment type="caution">
    <text evidence="4">The sequence shown here is derived from an EMBL/GenBank/DDBJ whole genome shotgun (WGS) entry which is preliminary data.</text>
</comment>
<name>A0ABS9VZ85_9BIFI</name>
<feature type="compositionally biased region" description="Polar residues" evidence="2">
    <location>
        <begin position="120"/>
        <end position="132"/>
    </location>
</feature>
<evidence type="ECO:0000313" key="5">
    <source>
        <dbReference type="Proteomes" id="UP000710815"/>
    </source>
</evidence>
<gene>
    <name evidence="4" type="ORF">JS533_013075</name>
</gene>
<organism evidence="4 5">
    <name type="scientific">Bifidobacterium amazonense</name>
    <dbReference type="NCBI Taxonomy" id="2809027"/>
    <lineage>
        <taxon>Bacteria</taxon>
        <taxon>Bacillati</taxon>
        <taxon>Actinomycetota</taxon>
        <taxon>Actinomycetes</taxon>
        <taxon>Bifidobacteriales</taxon>
        <taxon>Bifidobacteriaceae</taxon>
        <taxon>Bifidobacterium</taxon>
    </lineage>
</organism>
<sequence length="427" mass="46998">MEYSQSTETLESVADVETVGTTPGIGDAAAAGDGMSRRERRLARSGRDGRTGGRGRAGRPGSQPAGRPGDQPRRHGWLWVAAGVLAEILLTMAAICALYIVWQMWWTGVQAEHAQVEARQSANWSTPGNGDSTKVAAAQEGDPPVEAAPTADGELMATIYIPRFGDNWERNLVQGTTLEQLNKHGLGHYTDTQMPGEVGNFAIAGHRNGYGQPLGDVDKLQKGDAIVIRTQNYWYVYEYTDYEIVLPTEIRVIGENPKHPGVAPTERMITMTTCEPKYSDPIYRWISYGKLKYWAKVSDGTPKELATSDASGGTTFTVNEVTASPVSKLDSLVPVIQVAAVAYVILFLAALVAWRYPFWREVRSGDRRRPEFSLYGGFERMQPGVLPIRVLLTLIVLFIAAASLFQWGFPWAASHIPYLQQMSNFTV</sequence>
<feature type="transmembrane region" description="Helical" evidence="3">
    <location>
        <begin position="390"/>
        <end position="409"/>
    </location>
</feature>
<keyword evidence="3" id="KW-0472">Membrane</keyword>
<dbReference type="EMBL" id="JAFEJT020000093">
    <property type="protein sequence ID" value="MCH9277181.1"/>
    <property type="molecule type" value="Genomic_DNA"/>
</dbReference>
<keyword evidence="3" id="KW-1133">Transmembrane helix</keyword>
<feature type="region of interest" description="Disordered" evidence="2">
    <location>
        <begin position="1"/>
        <end position="73"/>
    </location>
</feature>
<evidence type="ECO:0000313" key="4">
    <source>
        <dbReference type="EMBL" id="MCH9277181.1"/>
    </source>
</evidence>
<dbReference type="InterPro" id="IPR042003">
    <property type="entry name" value="Sortase_E"/>
</dbReference>
<keyword evidence="5" id="KW-1185">Reference proteome</keyword>
<feature type="transmembrane region" description="Helical" evidence="3">
    <location>
        <begin position="332"/>
        <end position="354"/>
    </location>
</feature>
<keyword evidence="1" id="KW-0378">Hydrolase</keyword>
<reference evidence="4 5" key="2">
    <citation type="journal article" date="2021" name="Syst. Appl. Microbiol.">
        <title>Phylogenetic classification of ten novel species belonging to the genus Bifidobacterium comprising B. phasiani sp. nov., B. pongonis sp. nov., B. saguinibicoloris sp. nov., B. colobi sp. nov., B. simiiventris sp. nov., B. santillanense sp. nov., B. miconis sp. nov., B. amazonense sp. nov., B. pluvialisilvae sp. nov., and B. miconisargentati sp. nov.</title>
        <authorList>
            <person name="Lugli G.A."/>
            <person name="Calvete-Torre I."/>
            <person name="Alessandri G."/>
            <person name="Milani C."/>
            <person name="Turroni F."/>
            <person name="Laiolo P."/>
            <person name="Ossiprandi M.C."/>
            <person name="Margolles A."/>
            <person name="Ruiz L."/>
            <person name="Ventura M."/>
        </authorList>
    </citation>
    <scope>NUCLEOTIDE SEQUENCE [LARGE SCALE GENOMIC DNA]</scope>
    <source>
        <strain evidence="4 5">MA1</strain>
    </source>
</reference>
<dbReference type="Proteomes" id="UP000710815">
    <property type="component" value="Unassembled WGS sequence"/>
</dbReference>
<dbReference type="CDD" id="cd05830">
    <property type="entry name" value="Sortase_E"/>
    <property type="match status" value="1"/>
</dbReference>
<evidence type="ECO:0000256" key="1">
    <source>
        <dbReference type="ARBA" id="ARBA00022801"/>
    </source>
</evidence>
<feature type="compositionally biased region" description="Polar residues" evidence="2">
    <location>
        <begin position="1"/>
        <end position="10"/>
    </location>
</feature>
<dbReference type="NCBIfam" id="NF033747">
    <property type="entry name" value="class_E_sortase"/>
    <property type="match status" value="1"/>
</dbReference>
<dbReference type="Gene3D" id="2.40.260.10">
    <property type="entry name" value="Sortase"/>
    <property type="match status" value="1"/>
</dbReference>
<dbReference type="InterPro" id="IPR005754">
    <property type="entry name" value="Sortase"/>
</dbReference>
<feature type="compositionally biased region" description="Low complexity" evidence="2">
    <location>
        <begin position="24"/>
        <end position="34"/>
    </location>
</feature>
<feature type="region of interest" description="Disordered" evidence="2">
    <location>
        <begin position="120"/>
        <end position="149"/>
    </location>
</feature>
<dbReference type="SUPFAM" id="SSF63817">
    <property type="entry name" value="Sortase"/>
    <property type="match status" value="1"/>
</dbReference>
<dbReference type="NCBIfam" id="TIGR01076">
    <property type="entry name" value="sortase_fam"/>
    <property type="match status" value="1"/>
</dbReference>
<dbReference type="InterPro" id="IPR023365">
    <property type="entry name" value="Sortase_dom-sf"/>
</dbReference>